<sequence>MASGWWVYLAMPVFMAGIGYATKVVAVRMMFTPLTRRGWGPFSWQGVVPRRAARMAAIATELLTSRLISPREVVRRLDPEAMAEHLRVPLESVIEQITREVMEEHSPGVWAALPEGGRVAVVRRVQAELPQISAAVLRDVRDDVDRVLDLKTMVTSNLIRDRALLNRIFLGAGAGEFRFIIRSGIYFGFLIGCVQATVWYFTHNPWILPVFGAINGWLTDWLALKMIFHPKRPVGIGRLRWQGLFLARREEVTQDYATLVAHEVLTPRQIFEALLHGPLSDRVFAMTQRHVQRAVDGQTGVARPLVVLAAGSRRYRTLKREITDKVMARLPETLASVEAYTEHALDIRTTLVHKMRELSDEEFEELIRPAFRADEWILITVGAVLGFGLGELQVLALEQLG</sequence>
<feature type="transmembrane region" description="Helical" evidence="1">
    <location>
        <begin position="206"/>
        <end position="224"/>
    </location>
</feature>
<keyword evidence="1" id="KW-1133">Transmembrane helix</keyword>
<dbReference type="EMBL" id="CADCUD010000069">
    <property type="protein sequence ID" value="CAA9324163.1"/>
    <property type="molecule type" value="Genomic_DNA"/>
</dbReference>
<evidence type="ECO:0000313" key="2">
    <source>
        <dbReference type="EMBL" id="CAA9324163.1"/>
    </source>
</evidence>
<dbReference type="PANTHER" id="PTHR35791:SF1">
    <property type="entry name" value="UPF0754 MEMBRANE PROTEIN YHEB"/>
    <property type="match status" value="1"/>
</dbReference>
<organism evidence="2">
    <name type="scientific">uncultured Nocardioidaceae bacterium</name>
    <dbReference type="NCBI Taxonomy" id="253824"/>
    <lineage>
        <taxon>Bacteria</taxon>
        <taxon>Bacillati</taxon>
        <taxon>Actinomycetota</taxon>
        <taxon>Actinomycetes</taxon>
        <taxon>Propionibacteriales</taxon>
        <taxon>Nocardioidaceae</taxon>
        <taxon>environmental samples</taxon>
    </lineage>
</organism>
<dbReference type="AlphaFoldDB" id="A0A6J4L526"/>
<protein>
    <submittedName>
        <fullName evidence="2">Uncharacterized protein</fullName>
    </submittedName>
</protein>
<evidence type="ECO:0000256" key="1">
    <source>
        <dbReference type="SAM" id="Phobius"/>
    </source>
</evidence>
<gene>
    <name evidence="2" type="ORF">AVDCRST_MAG46-1025</name>
</gene>
<feature type="transmembrane region" description="Helical" evidence="1">
    <location>
        <begin position="179"/>
        <end position="200"/>
    </location>
</feature>
<keyword evidence="1" id="KW-0812">Transmembrane</keyword>
<name>A0A6J4L526_9ACTN</name>
<dbReference type="PANTHER" id="PTHR35791">
    <property type="entry name" value="UPF0754 MEMBRANE PROTEIN YHEB"/>
    <property type="match status" value="1"/>
</dbReference>
<feature type="transmembrane region" description="Helical" evidence="1">
    <location>
        <begin position="376"/>
        <end position="396"/>
    </location>
</feature>
<reference evidence="2" key="1">
    <citation type="submission" date="2020-02" db="EMBL/GenBank/DDBJ databases">
        <authorList>
            <person name="Meier V. D."/>
        </authorList>
    </citation>
    <scope>NUCLEOTIDE SEQUENCE</scope>
    <source>
        <strain evidence="2">AVDCRST_MAG46</strain>
    </source>
</reference>
<feature type="transmembrane region" description="Helical" evidence="1">
    <location>
        <begin position="6"/>
        <end position="27"/>
    </location>
</feature>
<keyword evidence="1" id="KW-0472">Membrane</keyword>
<proteinExistence type="predicted"/>
<accession>A0A6J4L526</accession>